<feature type="domain" description="Protein arginine N-methyltransferase" evidence="4">
    <location>
        <begin position="6"/>
        <end position="101"/>
    </location>
</feature>
<dbReference type="PANTHER" id="PTHR11006:SF68">
    <property type="entry name" value="PROTEIN ARGININE N-METHYLTRANSFERASE PRMT10"/>
    <property type="match status" value="1"/>
</dbReference>
<keyword evidence="2" id="KW-0808">Transferase</keyword>
<dbReference type="Gene3D" id="2.70.160.11">
    <property type="entry name" value="Hnrnp arginine n-methyltransferase1"/>
    <property type="match status" value="1"/>
</dbReference>
<reference evidence="5 6" key="1">
    <citation type="submission" date="2018-06" db="EMBL/GenBank/DDBJ databases">
        <title>WGS assembly of Brassica rapa FPsc.</title>
        <authorList>
            <person name="Bowman J."/>
            <person name="Kohchi T."/>
            <person name="Yamato K."/>
            <person name="Jenkins J."/>
            <person name="Shu S."/>
            <person name="Ishizaki K."/>
            <person name="Yamaoka S."/>
            <person name="Nishihama R."/>
            <person name="Nakamura Y."/>
            <person name="Berger F."/>
            <person name="Adam C."/>
            <person name="Aki S."/>
            <person name="Althoff F."/>
            <person name="Araki T."/>
            <person name="Arteaga-Vazquez M."/>
            <person name="Balasubrmanian S."/>
            <person name="Bauer D."/>
            <person name="Boehm C."/>
            <person name="Briginshaw L."/>
            <person name="Caballero-Perez J."/>
            <person name="Catarino B."/>
            <person name="Chen F."/>
            <person name="Chiyoda S."/>
            <person name="Chovatia M."/>
            <person name="Davies K."/>
            <person name="Delmans M."/>
            <person name="Demura T."/>
            <person name="Dierschke T."/>
            <person name="Dolan L."/>
            <person name="Dorantes-Acosta A."/>
            <person name="Eklund D."/>
            <person name="Florent S."/>
            <person name="Flores-Sandoval E."/>
            <person name="Fujiyama A."/>
            <person name="Fukuzawa H."/>
            <person name="Galik B."/>
            <person name="Grimanelli D."/>
            <person name="Grimwood J."/>
            <person name="Grossniklaus U."/>
            <person name="Hamada T."/>
            <person name="Haseloff J."/>
            <person name="Hetherington A."/>
            <person name="Higo A."/>
            <person name="Hirakawa Y."/>
            <person name="Hundley H."/>
            <person name="Ikeda Y."/>
            <person name="Inoue K."/>
            <person name="Inoue S."/>
            <person name="Ishida S."/>
            <person name="Jia Q."/>
            <person name="Kakita M."/>
            <person name="Kanazawa T."/>
            <person name="Kawai Y."/>
            <person name="Kawashima T."/>
            <person name="Kennedy M."/>
            <person name="Kinose K."/>
            <person name="Kinoshita T."/>
            <person name="Kohara Y."/>
            <person name="Koide E."/>
            <person name="Komatsu K."/>
            <person name="Kopischke S."/>
            <person name="Kubo M."/>
            <person name="Kyozuka J."/>
            <person name="Lagercrantz U."/>
            <person name="Lin S."/>
            <person name="Lindquist E."/>
            <person name="Lipzen A."/>
            <person name="Lu C."/>
            <person name="Luna E."/>
            <person name="Martienssen R."/>
            <person name="Minamino N."/>
            <person name="Mizutani M."/>
            <person name="Mizutani M."/>
            <person name="Mochizuki N."/>
            <person name="Monte I."/>
            <person name="Mosher R."/>
            <person name="Nagasaki H."/>
            <person name="Nakagami H."/>
            <person name="Naramoto S."/>
            <person name="Nishitani K."/>
            <person name="Ohtani M."/>
            <person name="Okamoto T."/>
            <person name="Okumura M."/>
            <person name="Phillips J."/>
            <person name="Pollak B."/>
            <person name="Reinders A."/>
            <person name="Roevekamp M."/>
            <person name="Sano R."/>
            <person name="Sawa S."/>
            <person name="Schmid M."/>
            <person name="Shirakawa M."/>
            <person name="Solano R."/>
            <person name="Spunde A."/>
            <person name="Suetsugu N."/>
            <person name="Sugano S."/>
            <person name="Sugiyama A."/>
            <person name="Sun R."/>
            <person name="Suzuki Y."/>
            <person name="Takenaka M."/>
            <person name="Takezawa D."/>
            <person name="Tomogane H."/>
            <person name="Tsuzuki M."/>
            <person name="Ueda T."/>
            <person name="Umeda M."/>
            <person name="Ward J."/>
            <person name="Watanabe Y."/>
            <person name="Yazaki K."/>
            <person name="Yokoyama R."/>
            <person name="Yoshitake Y."/>
            <person name="Yotsui I."/>
            <person name="Zachgo S."/>
            <person name="Schmutz J."/>
        </authorList>
    </citation>
    <scope>NUCLEOTIDE SEQUENCE [LARGE SCALE GENOMIC DNA]</scope>
    <source>
        <strain evidence="6">cv. B-3</strain>
    </source>
</reference>
<accession>A0A397XJH6</accession>
<dbReference type="GO" id="GO:0016274">
    <property type="term" value="F:protein-arginine N-methyltransferase activity"/>
    <property type="evidence" value="ECO:0007669"/>
    <property type="project" value="InterPro"/>
</dbReference>
<dbReference type="EMBL" id="CM010637">
    <property type="protein sequence ID" value="RID40907.1"/>
    <property type="molecule type" value="Genomic_DNA"/>
</dbReference>
<evidence type="ECO:0000256" key="3">
    <source>
        <dbReference type="ARBA" id="ARBA00022691"/>
    </source>
</evidence>
<evidence type="ECO:0000259" key="4">
    <source>
        <dbReference type="Pfam" id="PF22528"/>
    </source>
</evidence>
<evidence type="ECO:0000256" key="1">
    <source>
        <dbReference type="ARBA" id="ARBA00022603"/>
    </source>
</evidence>
<evidence type="ECO:0000313" key="5">
    <source>
        <dbReference type="EMBL" id="RID40907.1"/>
    </source>
</evidence>
<sequence length="119" mass="13509">MDCLLTATVSEIEEVRCNVTSVINGQNTRLCGFGGWFDVHFRGRKEDPAQQEIELTTAPSEQHCTHWGQQVFIMADPINVGEGDHLNLGLVMRRSKENHRLMEASGNPKESFKKTYFIE</sequence>
<keyword evidence="3" id="KW-0949">S-adenosyl-L-methionine</keyword>
<dbReference type="PANTHER" id="PTHR11006">
    <property type="entry name" value="PROTEIN ARGININE N-METHYLTRANSFERASE"/>
    <property type="match status" value="1"/>
</dbReference>
<dbReference type="Pfam" id="PF22528">
    <property type="entry name" value="PRMT_C"/>
    <property type="match status" value="1"/>
</dbReference>
<gene>
    <name evidence="5" type="ORF">BRARA_J00913</name>
</gene>
<organism evidence="5 6">
    <name type="scientific">Brassica campestris</name>
    <name type="common">Field mustard</name>
    <dbReference type="NCBI Taxonomy" id="3711"/>
    <lineage>
        <taxon>Eukaryota</taxon>
        <taxon>Viridiplantae</taxon>
        <taxon>Streptophyta</taxon>
        <taxon>Embryophyta</taxon>
        <taxon>Tracheophyta</taxon>
        <taxon>Spermatophyta</taxon>
        <taxon>Magnoliopsida</taxon>
        <taxon>eudicotyledons</taxon>
        <taxon>Gunneridae</taxon>
        <taxon>Pentapetalae</taxon>
        <taxon>rosids</taxon>
        <taxon>malvids</taxon>
        <taxon>Brassicales</taxon>
        <taxon>Brassicaceae</taxon>
        <taxon>Brassiceae</taxon>
        <taxon>Brassica</taxon>
    </lineage>
</organism>
<dbReference type="InterPro" id="IPR055135">
    <property type="entry name" value="PRMT_dom"/>
</dbReference>
<dbReference type="InterPro" id="IPR025799">
    <property type="entry name" value="Arg_MeTrfase"/>
</dbReference>
<evidence type="ECO:0000313" key="6">
    <source>
        <dbReference type="Proteomes" id="UP000264353"/>
    </source>
</evidence>
<proteinExistence type="predicted"/>
<dbReference type="SUPFAM" id="SSF53335">
    <property type="entry name" value="S-adenosyl-L-methionine-dependent methyltransferases"/>
    <property type="match status" value="1"/>
</dbReference>
<evidence type="ECO:0000256" key="2">
    <source>
        <dbReference type="ARBA" id="ARBA00022679"/>
    </source>
</evidence>
<dbReference type="AlphaFoldDB" id="A0A397XJH6"/>
<dbReference type="GO" id="GO:0032259">
    <property type="term" value="P:methylation"/>
    <property type="evidence" value="ECO:0007669"/>
    <property type="project" value="UniProtKB-KW"/>
</dbReference>
<dbReference type="InterPro" id="IPR029063">
    <property type="entry name" value="SAM-dependent_MTases_sf"/>
</dbReference>
<keyword evidence="1" id="KW-0489">Methyltransferase</keyword>
<protein>
    <recommendedName>
        <fullName evidence="4">Protein arginine N-methyltransferase domain-containing protein</fullName>
    </recommendedName>
</protein>
<name>A0A397XJH6_BRACM</name>
<dbReference type="Proteomes" id="UP000264353">
    <property type="component" value="Chromosome A10"/>
</dbReference>